<dbReference type="Proteomes" id="UP000027222">
    <property type="component" value="Unassembled WGS sequence"/>
</dbReference>
<evidence type="ECO:0000256" key="1">
    <source>
        <dbReference type="SAM" id="MobiDB-lite"/>
    </source>
</evidence>
<feature type="region of interest" description="Disordered" evidence="1">
    <location>
        <begin position="41"/>
        <end position="181"/>
    </location>
</feature>
<gene>
    <name evidence="2" type="ORF">GALMADRAFT_282592</name>
</gene>
<dbReference type="HOGENOM" id="CLU_980198_0_0_1"/>
<feature type="compositionally biased region" description="Basic and acidic residues" evidence="1">
    <location>
        <begin position="103"/>
        <end position="117"/>
    </location>
</feature>
<reference evidence="3" key="1">
    <citation type="journal article" date="2014" name="Proc. Natl. Acad. Sci. U.S.A.">
        <title>Extensive sampling of basidiomycete genomes demonstrates inadequacy of the white-rot/brown-rot paradigm for wood decay fungi.</title>
        <authorList>
            <person name="Riley R."/>
            <person name="Salamov A.A."/>
            <person name="Brown D.W."/>
            <person name="Nagy L.G."/>
            <person name="Floudas D."/>
            <person name="Held B.W."/>
            <person name="Levasseur A."/>
            <person name="Lombard V."/>
            <person name="Morin E."/>
            <person name="Otillar R."/>
            <person name="Lindquist E.A."/>
            <person name="Sun H."/>
            <person name="LaButti K.M."/>
            <person name="Schmutz J."/>
            <person name="Jabbour D."/>
            <person name="Luo H."/>
            <person name="Baker S.E."/>
            <person name="Pisabarro A.G."/>
            <person name="Walton J.D."/>
            <person name="Blanchette R.A."/>
            <person name="Henrissat B."/>
            <person name="Martin F."/>
            <person name="Cullen D."/>
            <person name="Hibbett D.S."/>
            <person name="Grigoriev I.V."/>
        </authorList>
    </citation>
    <scope>NUCLEOTIDE SEQUENCE [LARGE SCALE GENOMIC DNA]</scope>
    <source>
        <strain evidence="3">CBS 339.88</strain>
    </source>
</reference>
<organism evidence="2 3">
    <name type="scientific">Galerina marginata (strain CBS 339.88)</name>
    <dbReference type="NCBI Taxonomy" id="685588"/>
    <lineage>
        <taxon>Eukaryota</taxon>
        <taxon>Fungi</taxon>
        <taxon>Dikarya</taxon>
        <taxon>Basidiomycota</taxon>
        <taxon>Agaricomycotina</taxon>
        <taxon>Agaricomycetes</taxon>
        <taxon>Agaricomycetidae</taxon>
        <taxon>Agaricales</taxon>
        <taxon>Agaricineae</taxon>
        <taxon>Strophariaceae</taxon>
        <taxon>Galerina</taxon>
    </lineage>
</organism>
<protein>
    <submittedName>
        <fullName evidence="2">Uncharacterized protein</fullName>
    </submittedName>
</protein>
<evidence type="ECO:0000313" key="3">
    <source>
        <dbReference type="Proteomes" id="UP000027222"/>
    </source>
</evidence>
<keyword evidence="3" id="KW-1185">Reference proteome</keyword>
<sequence length="284" mass="30666">MRGKEVRGASSVAGGAIGGGMAELGRIAGRKWSYWASEEVPHPFSLPSLPYRRPRSHPRRPKAEKDRALPLGTGHWGKKSKGRRQPAPAPKKERARAGALVGGKEEGGTNKLDHIDQENCSVSPSPSYGLHEHGDDEQKERPQEEQQQRQVNLSLTNVDHPDTDLQAGPAAKDGGRRGGGGKPAAVALVMYPVAPRSGSGFWFLAPHEFCVERQAGGRHGHCSTTGGEGLARALGNINERLKTSPIKTRKRTTDHHDASQTDPLSQLSEILPILILSSVCFVFI</sequence>
<feature type="region of interest" description="Disordered" evidence="1">
    <location>
        <begin position="1"/>
        <end position="20"/>
    </location>
</feature>
<feature type="compositionally biased region" description="Basic and acidic residues" evidence="1">
    <location>
        <begin position="130"/>
        <end position="147"/>
    </location>
</feature>
<name>A0A067SFG8_GALM3</name>
<dbReference type="EMBL" id="KL142401">
    <property type="protein sequence ID" value="KDR69695.1"/>
    <property type="molecule type" value="Genomic_DNA"/>
</dbReference>
<proteinExistence type="predicted"/>
<dbReference type="AlphaFoldDB" id="A0A067SFG8"/>
<accession>A0A067SFG8</accession>
<evidence type="ECO:0000313" key="2">
    <source>
        <dbReference type="EMBL" id="KDR69695.1"/>
    </source>
</evidence>